<keyword evidence="2" id="KW-1185">Reference proteome</keyword>
<evidence type="ECO:0000313" key="1">
    <source>
        <dbReference type="EMBL" id="MCS0635950.1"/>
    </source>
</evidence>
<evidence type="ECO:0000313" key="2">
    <source>
        <dbReference type="Proteomes" id="UP001431313"/>
    </source>
</evidence>
<sequence>MSSMCEEITRRQADITRLLLRHIQAPLSGDLCLRGVLPAPAAADAVRVVVGPPGAHAPDGCTAYEIPLHTGDDEALTGYDVIGLLRALGASTHIHPSDRVSVVLGMTLVRIDPATLRPAPLTRDDNALTILRTLVHPYTEEQPDPRLLGFLFLGEDRLRLYLDAQDVPGVVAADVGLFGAVTALLAALPALLTEEERATVDPADPHCSRLVDLTHW</sequence>
<protein>
    <submittedName>
        <fullName evidence="1">Uncharacterized protein</fullName>
    </submittedName>
</protein>
<dbReference type="Proteomes" id="UP001431313">
    <property type="component" value="Unassembled WGS sequence"/>
</dbReference>
<name>A0ABT2CEW2_9ACTN</name>
<comment type="caution">
    <text evidence="1">The sequence shown here is derived from an EMBL/GenBank/DDBJ whole genome shotgun (WGS) entry which is preliminary data.</text>
</comment>
<organism evidence="1 2">
    <name type="scientific">Streptomyces pyxinae</name>
    <dbReference type="NCBI Taxonomy" id="2970734"/>
    <lineage>
        <taxon>Bacteria</taxon>
        <taxon>Bacillati</taxon>
        <taxon>Actinomycetota</taxon>
        <taxon>Actinomycetes</taxon>
        <taxon>Kitasatosporales</taxon>
        <taxon>Streptomycetaceae</taxon>
        <taxon>Streptomyces</taxon>
    </lineage>
</organism>
<dbReference type="EMBL" id="JANUGQ010000006">
    <property type="protein sequence ID" value="MCS0635950.1"/>
    <property type="molecule type" value="Genomic_DNA"/>
</dbReference>
<accession>A0ABT2CEW2</accession>
<gene>
    <name evidence="1" type="ORF">NX801_09770</name>
</gene>
<reference evidence="1" key="1">
    <citation type="submission" date="2022-08" db="EMBL/GenBank/DDBJ databases">
        <authorList>
            <person name="Somphong A."/>
            <person name="Phongsopitanun W."/>
        </authorList>
    </citation>
    <scope>NUCLEOTIDE SEQUENCE</scope>
    <source>
        <strain evidence="1">LP05-1</strain>
    </source>
</reference>
<dbReference type="RefSeq" id="WP_258786898.1">
    <property type="nucleotide sequence ID" value="NZ_JANUGQ010000006.1"/>
</dbReference>
<proteinExistence type="predicted"/>